<reference evidence="1 2" key="1">
    <citation type="submission" date="2015-07" db="EMBL/GenBank/DDBJ databases">
        <title>Comparative genomics of the Sigatoka disease complex on banana suggests a link between parallel evolutionary changes in Pseudocercospora fijiensis and Pseudocercospora eumusae and increased virulence on the banana host.</title>
        <authorList>
            <person name="Chang T.-C."/>
            <person name="Salvucci A."/>
            <person name="Crous P.W."/>
            <person name="Stergiopoulos I."/>
        </authorList>
    </citation>
    <scope>NUCLEOTIDE SEQUENCE [LARGE SCALE GENOMIC DNA]</scope>
    <source>
        <strain evidence="1 2">CBS 114824</strain>
    </source>
</reference>
<proteinExistence type="predicted"/>
<gene>
    <name evidence="1" type="ORF">AC578_890</name>
</gene>
<sequence length="106" mass="12085">MTAALLRRREAAEPLDHDWEEIEMIFFFIGQPQAQTLQKIIIGYTHYRKIPFTKEWLKTWPQLKQDAKLIVQKSMIELAGPDDQGVCQPQIDSTTIALNGGDGSTL</sequence>
<evidence type="ECO:0000313" key="1">
    <source>
        <dbReference type="EMBL" id="KXS97172.1"/>
    </source>
</evidence>
<dbReference type="EMBL" id="LFZN01000150">
    <property type="protein sequence ID" value="KXS97172.1"/>
    <property type="molecule type" value="Genomic_DNA"/>
</dbReference>
<dbReference type="Proteomes" id="UP000070133">
    <property type="component" value="Unassembled WGS sequence"/>
</dbReference>
<dbReference type="OrthoDB" id="2958217at2759"/>
<dbReference type="AlphaFoldDB" id="A0A139H431"/>
<evidence type="ECO:0000313" key="2">
    <source>
        <dbReference type="Proteomes" id="UP000070133"/>
    </source>
</evidence>
<name>A0A139H431_9PEZI</name>
<organism evidence="1 2">
    <name type="scientific">Pseudocercospora eumusae</name>
    <dbReference type="NCBI Taxonomy" id="321146"/>
    <lineage>
        <taxon>Eukaryota</taxon>
        <taxon>Fungi</taxon>
        <taxon>Dikarya</taxon>
        <taxon>Ascomycota</taxon>
        <taxon>Pezizomycotina</taxon>
        <taxon>Dothideomycetes</taxon>
        <taxon>Dothideomycetidae</taxon>
        <taxon>Mycosphaerellales</taxon>
        <taxon>Mycosphaerellaceae</taxon>
        <taxon>Pseudocercospora</taxon>
    </lineage>
</organism>
<protein>
    <submittedName>
        <fullName evidence="1">Uncharacterized protein</fullName>
    </submittedName>
</protein>
<keyword evidence="2" id="KW-1185">Reference proteome</keyword>
<accession>A0A139H431</accession>
<comment type="caution">
    <text evidence="1">The sequence shown here is derived from an EMBL/GenBank/DDBJ whole genome shotgun (WGS) entry which is preliminary data.</text>
</comment>